<comment type="similarity">
    <text evidence="2 6">Belongs to the ARPC3 family.</text>
</comment>
<keyword evidence="3 6" id="KW-0963">Cytoplasm</keyword>
<dbReference type="GO" id="GO:0034314">
    <property type="term" value="P:Arp2/3 complex-mediated actin nucleation"/>
    <property type="evidence" value="ECO:0007669"/>
    <property type="project" value="UniProtKB-UniRule"/>
</dbReference>
<evidence type="ECO:0000256" key="4">
    <source>
        <dbReference type="ARBA" id="ARBA00023203"/>
    </source>
</evidence>
<gene>
    <name evidence="7" type="primary">ar21</name>
</gene>
<organism evidence="7">
    <name type="scientific">Stygiella incarcerata</name>
    <dbReference type="NCBI Taxonomy" id="1712417"/>
    <lineage>
        <taxon>Eukaryota</taxon>
        <taxon>Discoba</taxon>
        <taxon>Jakobida</taxon>
        <taxon>Andalucina</taxon>
        <taxon>Stygiellidae</taxon>
        <taxon>Stygiella</taxon>
    </lineage>
</organism>
<dbReference type="Pfam" id="PF04062">
    <property type="entry name" value="P21-Arc"/>
    <property type="match status" value="1"/>
</dbReference>
<keyword evidence="5 6" id="KW-0206">Cytoskeleton</keyword>
<evidence type="ECO:0000313" key="7">
    <source>
        <dbReference type="EMBL" id="ANM86090.1"/>
    </source>
</evidence>
<dbReference type="PANTHER" id="PTHR12391">
    <property type="entry name" value="ARP2/3 COMPLEX 21 KD SUBUNIT"/>
    <property type="match status" value="1"/>
</dbReference>
<protein>
    <recommendedName>
        <fullName evidence="6">Actin-related protein 2/3 complex subunit 3</fullName>
    </recommendedName>
</protein>
<comment type="function">
    <text evidence="6">Functions as component of the Arp2/3 complex which is involved in regulation of actin polymerization and together with an activating nucleation-promoting factor (NPF) mediates the formation of branched actin networks.</text>
</comment>
<sequence>MAYHSQQSCEGVQTVCNCPILPLKGKTRGIAPPFTGAEEERDIVDEAIYYFKANVLFKSFEVKSPADRLLVYLTLHISKCLVSLKGEKTLEGGIRNLQSLARGEVPLPGDAGFHLGGFFQAPRSGSERDTMRKYLKQLMEEVAARLPLLYFTGPDGGPNKYWSSFAKRRFLNIKV</sequence>
<reference evidence="7" key="1">
    <citation type="submission" date="2016-05" db="EMBL/GenBank/DDBJ databases">
        <title>Novel hydrogenosomes in the microaerophilic jakobid Stygiella incarcerata.</title>
        <authorList>
            <person name="Leger M.M."/>
            <person name="Eme L."/>
            <person name="Hug L.A."/>
            <person name="Roger A.J."/>
        </authorList>
    </citation>
    <scope>NUCLEOTIDE SEQUENCE</scope>
</reference>
<proteinExistence type="evidence at transcript level"/>
<dbReference type="Gene3D" id="1.10.1760.10">
    <property type="entry name" value="Actin-related protein 2/3 complex subunit 3"/>
    <property type="match status" value="1"/>
</dbReference>
<dbReference type="GO" id="GO:0003779">
    <property type="term" value="F:actin binding"/>
    <property type="evidence" value="ECO:0007669"/>
    <property type="project" value="UniProtKB-KW"/>
</dbReference>
<dbReference type="SUPFAM" id="SSF69060">
    <property type="entry name" value="Arp2/3 complex 21 kDa subunit ARPC3"/>
    <property type="match status" value="1"/>
</dbReference>
<evidence type="ECO:0000256" key="1">
    <source>
        <dbReference type="ARBA" id="ARBA00004245"/>
    </source>
</evidence>
<dbReference type="EMBL" id="KX235361">
    <property type="protein sequence ID" value="ANM86090.1"/>
    <property type="molecule type" value="mRNA"/>
</dbReference>
<dbReference type="GO" id="GO:0005885">
    <property type="term" value="C:Arp2/3 protein complex"/>
    <property type="evidence" value="ECO:0007669"/>
    <property type="project" value="UniProtKB-UniRule"/>
</dbReference>
<dbReference type="InterPro" id="IPR036753">
    <property type="entry name" value="ARPC3_sf"/>
</dbReference>
<keyword evidence="4 6" id="KW-0009">Actin-binding</keyword>
<evidence type="ECO:0000256" key="3">
    <source>
        <dbReference type="ARBA" id="ARBA00022490"/>
    </source>
</evidence>
<evidence type="ECO:0000256" key="5">
    <source>
        <dbReference type="ARBA" id="ARBA00023212"/>
    </source>
</evidence>
<comment type="subunit">
    <text evidence="6">Component of the Arp2/3 complex.</text>
</comment>
<accession>A0A192ZI67</accession>
<dbReference type="AlphaFoldDB" id="A0A192ZI67"/>
<evidence type="ECO:0000256" key="2">
    <source>
        <dbReference type="ARBA" id="ARBA00010856"/>
    </source>
</evidence>
<dbReference type="GO" id="GO:0030833">
    <property type="term" value="P:regulation of actin filament polymerization"/>
    <property type="evidence" value="ECO:0007669"/>
    <property type="project" value="InterPro"/>
</dbReference>
<name>A0A192ZI67_9EUKA</name>
<dbReference type="InterPro" id="IPR007204">
    <property type="entry name" value="ARPC3"/>
</dbReference>
<evidence type="ECO:0000256" key="6">
    <source>
        <dbReference type="PIRNR" id="PIRNR016315"/>
    </source>
</evidence>
<comment type="subcellular location">
    <subcellularLocation>
        <location evidence="1 6">Cytoplasm</location>
        <location evidence="1 6">Cytoskeleton</location>
    </subcellularLocation>
</comment>
<dbReference type="PIRSF" id="PIRSF016315">
    <property type="entry name" value="ARP2/3_P21-Arc"/>
    <property type="match status" value="1"/>
</dbReference>